<dbReference type="Gene3D" id="2.102.30.10">
    <property type="entry name" value="tm1086 (SG structure) domain"/>
    <property type="match status" value="1"/>
</dbReference>
<dbReference type="Pfam" id="PF20999">
    <property type="entry name" value="DUF4438_C"/>
    <property type="match status" value="1"/>
</dbReference>
<evidence type="ECO:0000259" key="2">
    <source>
        <dbReference type="Pfam" id="PF20999"/>
    </source>
</evidence>
<evidence type="ECO:0000313" key="3">
    <source>
        <dbReference type="EMBL" id="AJC73459.1"/>
    </source>
</evidence>
<dbReference type="PATRIC" id="fig|1123384.7.peg.715"/>
<gene>
    <name evidence="3" type="ORF">AJ81_03665</name>
</gene>
<accession>A0A0X1KQF9</accession>
<dbReference type="PaxDb" id="1123384-AJ81_03665"/>
<feature type="domain" description="DUF4438" evidence="1">
    <location>
        <begin position="27"/>
        <end position="162"/>
    </location>
</feature>
<dbReference type="InterPro" id="IPR044910">
    <property type="entry name" value="TM_1086_SG_dom"/>
</dbReference>
<dbReference type="InterPro" id="IPR048399">
    <property type="entry name" value="DUF4438_C"/>
</dbReference>
<reference evidence="3 4" key="1">
    <citation type="submission" date="2014-01" db="EMBL/GenBank/DDBJ databases">
        <title>Genome sequencing of Thermotog hypogea.</title>
        <authorList>
            <person name="Zhang X."/>
            <person name="Alvare G."/>
            <person name="Fristensky B."/>
            <person name="Chen L."/>
            <person name="Suen T."/>
            <person name="Chen Q."/>
            <person name="Ma K."/>
        </authorList>
    </citation>
    <scope>NUCLEOTIDE SEQUENCE [LARGE SCALE GENOMIC DNA]</scope>
    <source>
        <strain evidence="3 4">DSM 11164</strain>
    </source>
</reference>
<dbReference type="Gene3D" id="2.40.10.170">
    <property type="match status" value="1"/>
</dbReference>
<evidence type="ECO:0000313" key="4">
    <source>
        <dbReference type="Proteomes" id="UP000077469"/>
    </source>
</evidence>
<dbReference type="InterPro" id="IPR044909">
    <property type="entry name" value="TM_1086_sf"/>
</dbReference>
<keyword evidence="4" id="KW-1185">Reference proteome</keyword>
<dbReference type="OrthoDB" id="596789at2"/>
<dbReference type="Proteomes" id="UP000077469">
    <property type="component" value="Chromosome"/>
</dbReference>
<organism evidence="3 4">
    <name type="scientific">Pseudothermotoga hypogea DSM 11164 = NBRC 106472</name>
    <dbReference type="NCBI Taxonomy" id="1123384"/>
    <lineage>
        <taxon>Bacteria</taxon>
        <taxon>Thermotogati</taxon>
        <taxon>Thermotogota</taxon>
        <taxon>Thermotogae</taxon>
        <taxon>Thermotogales</taxon>
        <taxon>Thermotogaceae</taxon>
        <taxon>Pseudothermotoga</taxon>
    </lineage>
</organism>
<feature type="domain" description="DUF4438" evidence="2">
    <location>
        <begin position="163"/>
        <end position="286"/>
    </location>
</feature>
<dbReference type="InterPro" id="IPR029433">
    <property type="entry name" value="DUF4438_N"/>
</dbReference>
<dbReference type="AlphaFoldDB" id="A0A0X1KQF9"/>
<sequence>MRINKERLVMISVQGTIVKPEHSGRHAVAHDGKPFMLPGTGGITYNVKVGDPVFGWAADHVEPGVSTILDQEKRDSGQNRGYNFYACIGNEARVVSGDAKGAKGIVTGHHGGAEHVLIDFPDEVLEKLTLDDKILIKSFGQGLELLDYPDVHVYNIDPNLFEKLGIEEKDGKLFVPVVAVVPSYLMGSGIGSTSMGTGDYDIMTADQDVLKEHGLLDLRFGDIVYIKDYDNSYGRCYRKGAASIGVVIHSDCKYAGHGPGVTIFMTSAKPLIEPVLNPDANIGKILRIGRYRD</sequence>
<dbReference type="STRING" id="1123384.AJ81_03665"/>
<dbReference type="RefSeq" id="WP_031505288.1">
    <property type="nucleotide sequence ID" value="NC_022795.1"/>
</dbReference>
<protein>
    <recommendedName>
        <fullName evidence="5">DUF4438 domain-containing protein</fullName>
    </recommendedName>
</protein>
<evidence type="ECO:0008006" key="5">
    <source>
        <dbReference type="Google" id="ProtNLM"/>
    </source>
</evidence>
<dbReference type="Gene3D" id="4.10.1180.10">
    <property type="entry name" value="tm1086 domain"/>
    <property type="match status" value="1"/>
</dbReference>
<evidence type="ECO:0000259" key="1">
    <source>
        <dbReference type="Pfam" id="PF14505"/>
    </source>
</evidence>
<dbReference type="KEGG" id="phy:AJ81_03665"/>
<dbReference type="EMBL" id="CP007141">
    <property type="protein sequence ID" value="AJC73459.1"/>
    <property type="molecule type" value="Genomic_DNA"/>
</dbReference>
<proteinExistence type="predicted"/>
<dbReference type="Pfam" id="PF14505">
    <property type="entry name" value="DUF4438"/>
    <property type="match status" value="1"/>
</dbReference>
<name>A0A0X1KQF9_9THEM</name>